<dbReference type="Proteomes" id="UP000005239">
    <property type="component" value="Unassembled WGS sequence"/>
</dbReference>
<accession>A0A2A6C9E4</accession>
<feature type="compositionally biased region" description="Acidic residues" evidence="1">
    <location>
        <begin position="125"/>
        <end position="165"/>
    </location>
</feature>
<feature type="region of interest" description="Disordered" evidence="1">
    <location>
        <begin position="115"/>
        <end position="165"/>
    </location>
</feature>
<sequence>MDSDDKRSRTAHWESLGVERELLCTIETDRVFPATLHYLLGPGVRLIKKLEGLCLTKDLCEHGFGYEMDSFDEKVRNGLIERRGLEIDKVRQALRDERRYERDVEGMISAIGTDERFAMERGKDEEEMEEDEEEMEDDEEEMEEDEDEIEEDEMEEEEMEEECNN</sequence>
<dbReference type="AlphaFoldDB" id="A0A2A6C9E4"/>
<evidence type="ECO:0000256" key="1">
    <source>
        <dbReference type="SAM" id="MobiDB-lite"/>
    </source>
</evidence>
<proteinExistence type="predicted"/>
<organism evidence="2 3">
    <name type="scientific">Pristionchus pacificus</name>
    <name type="common">Parasitic nematode worm</name>
    <dbReference type="NCBI Taxonomy" id="54126"/>
    <lineage>
        <taxon>Eukaryota</taxon>
        <taxon>Metazoa</taxon>
        <taxon>Ecdysozoa</taxon>
        <taxon>Nematoda</taxon>
        <taxon>Chromadorea</taxon>
        <taxon>Rhabditida</taxon>
        <taxon>Rhabditina</taxon>
        <taxon>Diplogasteromorpha</taxon>
        <taxon>Diplogasteroidea</taxon>
        <taxon>Neodiplogasteridae</taxon>
        <taxon>Pristionchus</taxon>
    </lineage>
</organism>
<reference evidence="3" key="1">
    <citation type="journal article" date="2008" name="Nat. Genet.">
        <title>The Pristionchus pacificus genome provides a unique perspective on nematode lifestyle and parasitism.</title>
        <authorList>
            <person name="Dieterich C."/>
            <person name="Clifton S.W."/>
            <person name="Schuster L.N."/>
            <person name="Chinwalla A."/>
            <person name="Delehaunty K."/>
            <person name="Dinkelacker I."/>
            <person name="Fulton L."/>
            <person name="Fulton R."/>
            <person name="Godfrey J."/>
            <person name="Minx P."/>
            <person name="Mitreva M."/>
            <person name="Roeseler W."/>
            <person name="Tian H."/>
            <person name="Witte H."/>
            <person name="Yang S.P."/>
            <person name="Wilson R.K."/>
            <person name="Sommer R.J."/>
        </authorList>
    </citation>
    <scope>NUCLEOTIDE SEQUENCE [LARGE SCALE GENOMIC DNA]</scope>
    <source>
        <strain evidence="3">PS312</strain>
    </source>
</reference>
<protein>
    <submittedName>
        <fullName evidence="2">Uncharacterized protein</fullName>
    </submittedName>
</protein>
<evidence type="ECO:0000313" key="3">
    <source>
        <dbReference type="Proteomes" id="UP000005239"/>
    </source>
</evidence>
<dbReference type="EnsemblMetazoa" id="PPA43493.1">
    <property type="protein sequence ID" value="PPA43493.1"/>
    <property type="gene ID" value="WBGene00281862"/>
</dbReference>
<evidence type="ECO:0000313" key="2">
    <source>
        <dbReference type="EnsemblMetazoa" id="PPA43493.1"/>
    </source>
</evidence>
<feature type="compositionally biased region" description="Basic and acidic residues" evidence="1">
    <location>
        <begin position="115"/>
        <end position="124"/>
    </location>
</feature>
<name>A0A2A6C9E4_PRIPA</name>
<gene>
    <name evidence="2" type="primary">WBGene00281862</name>
</gene>
<keyword evidence="3" id="KW-1185">Reference proteome</keyword>
<reference evidence="2" key="2">
    <citation type="submission" date="2022-06" db="UniProtKB">
        <authorList>
            <consortium name="EnsemblMetazoa"/>
        </authorList>
    </citation>
    <scope>IDENTIFICATION</scope>
    <source>
        <strain evidence="2">PS312</strain>
    </source>
</reference>
<accession>A0A8R1V0B5</accession>